<evidence type="ECO:0000313" key="3">
    <source>
        <dbReference type="Proteomes" id="UP000316639"/>
    </source>
</evidence>
<gene>
    <name evidence="2" type="ORF">FKR81_14935</name>
</gene>
<keyword evidence="1" id="KW-0732">Signal</keyword>
<sequence length="346" mass="36731">MKRLFVLPVLLIAACTTTQSSAEPPAPASTPPPPTVAAPTALCEVALPDEWRRRVDAAKLTDSGAQAGVAAANADASTVFTKSKDKGLLMISGGKQRQVMQIDEGEFVGADFDGRWLTFGVGHSPGNLARWTAYAWDSHSAGEPFQLEDNSEGRNGPLFYSFVHRGKAAWVRGKDLHLYDLATKQDEVVSKAATSRPVFFGDLMVWHEDASLRAVNALDGTSVTPPAQLTAMGKRDQMAADDHTIVWVTDNQLIGWRAGWPQAQVLAKGLGGQTGGIMDPSVSGDLVTWRAEDSHVTDIRSGSTARTTGPGYWLSIVGGAFTVQLGIQERTPAAVSAAALPPLPGC</sequence>
<feature type="signal peptide" evidence="1">
    <location>
        <begin position="1"/>
        <end position="22"/>
    </location>
</feature>
<organism evidence="2 3">
    <name type="scientific">Lentzea tibetensis</name>
    <dbReference type="NCBI Taxonomy" id="2591470"/>
    <lineage>
        <taxon>Bacteria</taxon>
        <taxon>Bacillati</taxon>
        <taxon>Actinomycetota</taxon>
        <taxon>Actinomycetes</taxon>
        <taxon>Pseudonocardiales</taxon>
        <taxon>Pseudonocardiaceae</taxon>
        <taxon>Lentzea</taxon>
    </lineage>
</organism>
<keyword evidence="3" id="KW-1185">Reference proteome</keyword>
<name>A0A563EV05_9PSEU</name>
<dbReference type="EMBL" id="VOBR01000008">
    <property type="protein sequence ID" value="TWP51499.1"/>
    <property type="molecule type" value="Genomic_DNA"/>
</dbReference>
<comment type="caution">
    <text evidence="2">The sequence shown here is derived from an EMBL/GenBank/DDBJ whole genome shotgun (WGS) entry which is preliminary data.</text>
</comment>
<dbReference type="PROSITE" id="PS51257">
    <property type="entry name" value="PROKAR_LIPOPROTEIN"/>
    <property type="match status" value="1"/>
</dbReference>
<dbReference type="Proteomes" id="UP000316639">
    <property type="component" value="Unassembled WGS sequence"/>
</dbReference>
<protein>
    <submittedName>
        <fullName evidence="2">Uncharacterized protein</fullName>
    </submittedName>
</protein>
<proteinExistence type="predicted"/>
<dbReference type="RefSeq" id="WP_146352279.1">
    <property type="nucleotide sequence ID" value="NZ_VOBR01000008.1"/>
</dbReference>
<dbReference type="OrthoDB" id="3674046at2"/>
<evidence type="ECO:0000313" key="2">
    <source>
        <dbReference type="EMBL" id="TWP51499.1"/>
    </source>
</evidence>
<reference evidence="2 3" key="1">
    <citation type="submission" date="2019-07" db="EMBL/GenBank/DDBJ databases">
        <title>Lentzea xizangensis sp. nov., isolated from Qinghai-Tibetan Plateau Soils.</title>
        <authorList>
            <person name="Huang J."/>
        </authorList>
    </citation>
    <scope>NUCLEOTIDE SEQUENCE [LARGE SCALE GENOMIC DNA]</scope>
    <source>
        <strain evidence="2 3">FXJ1.1311</strain>
    </source>
</reference>
<dbReference type="AlphaFoldDB" id="A0A563EV05"/>
<accession>A0A563EV05</accession>
<feature type="chain" id="PRO_5021822381" evidence="1">
    <location>
        <begin position="23"/>
        <end position="346"/>
    </location>
</feature>
<evidence type="ECO:0000256" key="1">
    <source>
        <dbReference type="SAM" id="SignalP"/>
    </source>
</evidence>